<evidence type="ECO:0000313" key="1">
    <source>
        <dbReference type="EMBL" id="TFK77510.1"/>
    </source>
</evidence>
<gene>
    <name evidence="1" type="ORF">BDN72DRAFT_953938</name>
</gene>
<accession>A0ACD3BHW9</accession>
<dbReference type="EMBL" id="ML208259">
    <property type="protein sequence ID" value="TFK77510.1"/>
    <property type="molecule type" value="Genomic_DNA"/>
</dbReference>
<reference evidence="1 2" key="1">
    <citation type="journal article" date="2019" name="Nat. Ecol. Evol.">
        <title>Megaphylogeny resolves global patterns of mushroom evolution.</title>
        <authorList>
            <person name="Varga T."/>
            <person name="Krizsan K."/>
            <person name="Foldi C."/>
            <person name="Dima B."/>
            <person name="Sanchez-Garcia M."/>
            <person name="Sanchez-Ramirez S."/>
            <person name="Szollosi G.J."/>
            <person name="Szarkandi J.G."/>
            <person name="Papp V."/>
            <person name="Albert L."/>
            <person name="Andreopoulos W."/>
            <person name="Angelini C."/>
            <person name="Antonin V."/>
            <person name="Barry K.W."/>
            <person name="Bougher N.L."/>
            <person name="Buchanan P."/>
            <person name="Buyck B."/>
            <person name="Bense V."/>
            <person name="Catcheside P."/>
            <person name="Chovatia M."/>
            <person name="Cooper J."/>
            <person name="Damon W."/>
            <person name="Desjardin D."/>
            <person name="Finy P."/>
            <person name="Geml J."/>
            <person name="Haridas S."/>
            <person name="Hughes K."/>
            <person name="Justo A."/>
            <person name="Karasinski D."/>
            <person name="Kautmanova I."/>
            <person name="Kiss B."/>
            <person name="Kocsube S."/>
            <person name="Kotiranta H."/>
            <person name="LaButti K.M."/>
            <person name="Lechner B.E."/>
            <person name="Liimatainen K."/>
            <person name="Lipzen A."/>
            <person name="Lukacs Z."/>
            <person name="Mihaltcheva S."/>
            <person name="Morgado L.N."/>
            <person name="Niskanen T."/>
            <person name="Noordeloos M.E."/>
            <person name="Ohm R.A."/>
            <person name="Ortiz-Santana B."/>
            <person name="Ovrebo C."/>
            <person name="Racz N."/>
            <person name="Riley R."/>
            <person name="Savchenko A."/>
            <person name="Shiryaev A."/>
            <person name="Soop K."/>
            <person name="Spirin V."/>
            <person name="Szebenyi C."/>
            <person name="Tomsovsky M."/>
            <person name="Tulloss R.E."/>
            <person name="Uehling J."/>
            <person name="Grigoriev I.V."/>
            <person name="Vagvolgyi C."/>
            <person name="Papp T."/>
            <person name="Martin F.M."/>
            <person name="Miettinen O."/>
            <person name="Hibbett D.S."/>
            <person name="Nagy L.G."/>
        </authorList>
    </citation>
    <scope>NUCLEOTIDE SEQUENCE [LARGE SCALE GENOMIC DNA]</scope>
    <source>
        <strain evidence="1 2">NL-1719</strain>
    </source>
</reference>
<evidence type="ECO:0000313" key="2">
    <source>
        <dbReference type="Proteomes" id="UP000308600"/>
    </source>
</evidence>
<proteinExistence type="predicted"/>
<sequence length="750" mass="84314">MSSLPGLPFMILDLDDISSYLSAESPPVRYDDPTTKIWYAYITEAEKYDRKLAQSWKGDMDSILIFAGLFSASVTAFIIESYTTLSPSTDDLTVELLSQVLLQLKANADPSSANQLPATIPDPSTFRPTNSAIICNTLWFLSLSFSLICALAATLVEQWVRNYLQATQTRPIPHERARISAFLYQGLNKFQMASIVNVIPMLLHISLLLFFAGLAEFLRPINAFLSFLIIAILVFCAGLYCLVTLLPIIYTECPYQTPLSSVWWRILCFFLILRRRDHMGNRQPMTCTMSEAMELEATEISEERDERDFKAMCWAIGSLREDSELEPFIEGIPGVIVGIDYSAKILLHRLLRHHDSSIGLGHRIPKLLTTCISGIIVDPILIQKRATTCLTAMWSLTLMSVPTDSFPNALLSRSNLQFDEKALNCIFQVQRKIPSVAHYASSTLAVVTRRLLDVHLDRCSMTQEELENFVRTGHWVQDRESIVRLKLTVHHRPSQLLAILKHNLNSLEQQLTASDGASSVLPFLMMEQLQEYIEELIDMTALTTVPEHASHLASEALNALSRFQRILNQAGFALLLQYTNDILTCPTLPHEVINTMRRLLFRIDLRIPIAPQSQALFITRLDDALERGGGDDTIDGTEKLPAGITNVLFTLVNILSEPGCLVKARQIILWYLQHRPTDEAARKALGVLEETIPVQKMKPEALELLASHMYADTRMEKSSIRGSPSRTRSVGRKSTADTQISQLSSVYSSR</sequence>
<name>A0ACD3BHW9_9AGAR</name>
<dbReference type="Proteomes" id="UP000308600">
    <property type="component" value="Unassembled WGS sequence"/>
</dbReference>
<organism evidence="1 2">
    <name type="scientific">Pluteus cervinus</name>
    <dbReference type="NCBI Taxonomy" id="181527"/>
    <lineage>
        <taxon>Eukaryota</taxon>
        <taxon>Fungi</taxon>
        <taxon>Dikarya</taxon>
        <taxon>Basidiomycota</taxon>
        <taxon>Agaricomycotina</taxon>
        <taxon>Agaricomycetes</taxon>
        <taxon>Agaricomycetidae</taxon>
        <taxon>Agaricales</taxon>
        <taxon>Pluteineae</taxon>
        <taxon>Pluteaceae</taxon>
        <taxon>Pluteus</taxon>
    </lineage>
</organism>
<keyword evidence="2" id="KW-1185">Reference proteome</keyword>
<protein>
    <submittedName>
        <fullName evidence="1">Uncharacterized protein</fullName>
    </submittedName>
</protein>